<dbReference type="GO" id="GO:0010468">
    <property type="term" value="P:regulation of gene expression"/>
    <property type="evidence" value="ECO:0007669"/>
    <property type="project" value="InterPro"/>
</dbReference>
<feature type="transmembrane region" description="Helical" evidence="1">
    <location>
        <begin position="306"/>
        <end position="326"/>
    </location>
</feature>
<evidence type="ECO:0000313" key="2">
    <source>
        <dbReference type="EMBL" id="QDL90517.1"/>
    </source>
</evidence>
<gene>
    <name evidence="2" type="ORF">FDP22_01140</name>
</gene>
<keyword evidence="1" id="KW-1133">Transmembrane helix</keyword>
<dbReference type="AlphaFoldDB" id="A0A5B8FG01"/>
<name>A0A5B8FG01_9RHOB</name>
<dbReference type="GO" id="GO:0016020">
    <property type="term" value="C:membrane"/>
    <property type="evidence" value="ECO:0007669"/>
    <property type="project" value="InterPro"/>
</dbReference>
<reference evidence="2 3" key="1">
    <citation type="submission" date="2019-06" db="EMBL/GenBank/DDBJ databases">
        <title>Genome sequence of Rhodobacteraceae bacterium D4M1.</title>
        <authorList>
            <person name="Cao J."/>
        </authorList>
    </citation>
    <scope>NUCLEOTIDE SEQUENCE [LARGE SCALE GENOMIC DNA]</scope>
    <source>
        <strain evidence="2 3">D4M1</strain>
    </source>
</reference>
<dbReference type="EMBL" id="CP040818">
    <property type="protein sequence ID" value="QDL90517.1"/>
    <property type="molecule type" value="Genomic_DNA"/>
</dbReference>
<organism evidence="2 3">
    <name type="scientific">Paroceanicella profunda</name>
    <dbReference type="NCBI Taxonomy" id="2579971"/>
    <lineage>
        <taxon>Bacteria</taxon>
        <taxon>Pseudomonadati</taxon>
        <taxon>Pseudomonadota</taxon>
        <taxon>Alphaproteobacteria</taxon>
        <taxon>Rhodobacterales</taxon>
        <taxon>Paracoccaceae</taxon>
        <taxon>Paroceanicella</taxon>
    </lineage>
</organism>
<dbReference type="KEGG" id="ppru:FDP22_01140"/>
<evidence type="ECO:0000256" key="1">
    <source>
        <dbReference type="SAM" id="Phobius"/>
    </source>
</evidence>
<dbReference type="PANTHER" id="PTHR38457">
    <property type="entry name" value="REGULATOR ABRB-RELATED"/>
    <property type="match status" value="1"/>
</dbReference>
<feature type="transmembrane region" description="Helical" evidence="1">
    <location>
        <begin position="194"/>
        <end position="213"/>
    </location>
</feature>
<accession>A0A5B8FG01</accession>
<feature type="transmembrane region" description="Helical" evidence="1">
    <location>
        <begin position="37"/>
        <end position="57"/>
    </location>
</feature>
<evidence type="ECO:0000313" key="3">
    <source>
        <dbReference type="Proteomes" id="UP000305888"/>
    </source>
</evidence>
<dbReference type="OrthoDB" id="7157734at2"/>
<feature type="transmembrane region" description="Helical" evidence="1">
    <location>
        <begin position="69"/>
        <end position="87"/>
    </location>
</feature>
<dbReference type="PIRSF" id="PIRSF038991">
    <property type="entry name" value="Protein_AbrB"/>
    <property type="match status" value="1"/>
</dbReference>
<dbReference type="Proteomes" id="UP000305888">
    <property type="component" value="Chromosome"/>
</dbReference>
<feature type="transmembrane region" description="Helical" evidence="1">
    <location>
        <begin position="277"/>
        <end position="300"/>
    </location>
</feature>
<keyword evidence="1" id="KW-0472">Membrane</keyword>
<proteinExistence type="predicted"/>
<feature type="transmembrane region" description="Helical" evidence="1">
    <location>
        <begin position="93"/>
        <end position="115"/>
    </location>
</feature>
<feature type="transmembrane region" description="Helical" evidence="1">
    <location>
        <begin position="151"/>
        <end position="174"/>
    </location>
</feature>
<dbReference type="InterPro" id="IPR007820">
    <property type="entry name" value="AbrB_fam"/>
</dbReference>
<protein>
    <submittedName>
        <fullName evidence="2">AbrB family transcriptional regulator</fullName>
    </submittedName>
</protein>
<dbReference type="RefSeq" id="WP_138578735.1">
    <property type="nucleotide sequence ID" value="NZ_CP040818.1"/>
</dbReference>
<keyword evidence="1" id="KW-0812">Transmembrane</keyword>
<dbReference type="PANTHER" id="PTHR38457:SF1">
    <property type="entry name" value="REGULATOR ABRB-RELATED"/>
    <property type="match status" value="1"/>
</dbReference>
<keyword evidence="3" id="KW-1185">Reference proteome</keyword>
<dbReference type="Pfam" id="PF05145">
    <property type="entry name" value="AbrB"/>
    <property type="match status" value="1"/>
</dbReference>
<dbReference type="PROSITE" id="PS51257">
    <property type="entry name" value="PROKAR_LIPOPROTEIN"/>
    <property type="match status" value="1"/>
</dbReference>
<sequence>MIRIYGQGYAWQSLLACLLLGLGGALAALAVGTPLPWLFGPVVCVGAAAILGLKLGGDVLRFPGRIRQLFVPVIGLSIGGSFTPEVMAGITEWWPSLLALLVYIPAVHWACYLYCRRYGGLDVPTAWYGSMPGGFVEAITMGERDGANEGVLAAMQFLRLIICILFIPLGLSIIEGQQVGSASGVSLPGADLPLTLKDAAVLIGCGVAGYIIGTRSGMPAGQITGPIVLSAAAHLTGVLDGQPPVWTIRTTQLVIGITLGVRFAGMRHRDLLRALRLSATLVAGVLTLATLVALALGPLVGESVEAVVLSFAPGGLVEMSLVALSLNISAVYVTAHHVLRIVVAVIVGRAGYAIVRRREGAG</sequence>